<keyword evidence="2" id="KW-0479">Metal-binding</keyword>
<evidence type="ECO:0000313" key="5">
    <source>
        <dbReference type="EMBL" id="ANS26346.1"/>
    </source>
</evidence>
<dbReference type="EMBL" id="CP009111">
    <property type="protein sequence ID" value="ANS26346.1"/>
    <property type="molecule type" value="Genomic_DNA"/>
</dbReference>
<sequence length="255" mass="27946">MRVGRARHRDRRPIARPDPRYGTRRIGPRHRTRLRHRLRTAHFPARLRKRRFPPRHRGSRSRACSVLCPGRSVVASQAAGLPGPIDGPTLTSADDALADALTVTRTMGMSGKLCMHPGQAPVINRALSPTDTDIDWARQIIDQLGVDGARIENGSDLPKLGRARTISRLATVFAPAPNGRRGRSRLRHRRGAAHRPGGRSLVCAGDPCVAAITDTHLPMYRHGRGHSAAVREVGVLRARQPGSSTSSCSTDRSRR</sequence>
<feature type="region of interest" description="Disordered" evidence="4">
    <location>
        <begin position="1"/>
        <end position="26"/>
    </location>
</feature>
<name>A0A1B1K160_RHOOP</name>
<proteinExistence type="predicted"/>
<feature type="compositionally biased region" description="Basic residues" evidence="4">
    <location>
        <begin position="1"/>
        <end position="11"/>
    </location>
</feature>
<feature type="region of interest" description="Disordered" evidence="4">
    <location>
        <begin position="177"/>
        <end position="198"/>
    </location>
</feature>
<dbReference type="Proteomes" id="UP000186108">
    <property type="component" value="Chromosome"/>
</dbReference>
<dbReference type="GO" id="GO:0003824">
    <property type="term" value="F:catalytic activity"/>
    <property type="evidence" value="ECO:0007669"/>
    <property type="project" value="InterPro"/>
</dbReference>
<evidence type="ECO:0000256" key="1">
    <source>
        <dbReference type="ARBA" id="ARBA00001946"/>
    </source>
</evidence>
<dbReference type="GO" id="GO:0006107">
    <property type="term" value="P:oxaloacetate metabolic process"/>
    <property type="evidence" value="ECO:0007669"/>
    <property type="project" value="TreeGrafter"/>
</dbReference>
<evidence type="ECO:0000256" key="4">
    <source>
        <dbReference type="SAM" id="MobiDB-lite"/>
    </source>
</evidence>
<dbReference type="SUPFAM" id="SSF51621">
    <property type="entry name" value="Phosphoenolpyruvate/pyruvate domain"/>
    <property type="match status" value="1"/>
</dbReference>
<evidence type="ECO:0000256" key="2">
    <source>
        <dbReference type="ARBA" id="ARBA00022723"/>
    </source>
</evidence>
<organism evidence="5 6">
    <name type="scientific">Rhodococcus opacus</name>
    <name type="common">Nocardia opaca</name>
    <dbReference type="NCBI Taxonomy" id="37919"/>
    <lineage>
        <taxon>Bacteria</taxon>
        <taxon>Bacillati</taxon>
        <taxon>Actinomycetota</taxon>
        <taxon>Actinomycetes</taxon>
        <taxon>Mycobacteriales</taxon>
        <taxon>Nocardiaceae</taxon>
        <taxon>Rhodococcus</taxon>
    </lineage>
</organism>
<dbReference type="GO" id="GO:0000287">
    <property type="term" value="F:magnesium ion binding"/>
    <property type="evidence" value="ECO:0007669"/>
    <property type="project" value="TreeGrafter"/>
</dbReference>
<feature type="compositionally biased region" description="Basic residues" evidence="4">
    <location>
        <begin position="180"/>
        <end position="197"/>
    </location>
</feature>
<gene>
    <name evidence="5" type="ORF">R1CP_08125</name>
</gene>
<dbReference type="AlphaFoldDB" id="A0A1B1K160"/>
<feature type="compositionally biased region" description="Basic and acidic residues" evidence="4">
    <location>
        <begin position="12"/>
        <end position="21"/>
    </location>
</feature>
<dbReference type="PANTHER" id="PTHR32308">
    <property type="entry name" value="LYASE BETA SUBUNIT, PUTATIVE (AFU_ORTHOLOGUE AFUA_4G13030)-RELATED"/>
    <property type="match status" value="1"/>
</dbReference>
<comment type="cofactor">
    <cofactor evidence="1">
        <name>Mg(2+)</name>
        <dbReference type="ChEBI" id="CHEBI:18420"/>
    </cofactor>
</comment>
<accession>A0A1B1K160</accession>
<protein>
    <recommendedName>
        <fullName evidence="7">HpcH/HpaI aldolase/citrate lyase domain-containing protein</fullName>
    </recommendedName>
</protein>
<dbReference type="InterPro" id="IPR015813">
    <property type="entry name" value="Pyrv/PenolPyrv_kinase-like_dom"/>
</dbReference>
<dbReference type="PANTHER" id="PTHR32308:SF10">
    <property type="entry name" value="CITRATE LYASE SUBUNIT BETA"/>
    <property type="match status" value="1"/>
</dbReference>
<evidence type="ECO:0008006" key="7">
    <source>
        <dbReference type="Google" id="ProtNLM"/>
    </source>
</evidence>
<dbReference type="Gene3D" id="3.20.20.60">
    <property type="entry name" value="Phosphoenolpyruvate-binding domains"/>
    <property type="match status" value="1"/>
</dbReference>
<reference evidence="5 6" key="1">
    <citation type="submission" date="2014-07" db="EMBL/GenBank/DDBJ databases">
        <authorList>
            <person name="Zhang J.E."/>
            <person name="Yang H."/>
            <person name="Guo J."/>
            <person name="Deng Z."/>
            <person name="Luo H."/>
            <person name="Luo M."/>
            <person name="Zhao B."/>
        </authorList>
    </citation>
    <scope>NUCLEOTIDE SEQUENCE [LARGE SCALE GENOMIC DNA]</scope>
    <source>
        <strain evidence="5 6">1CP</strain>
    </source>
</reference>
<dbReference type="InterPro" id="IPR040442">
    <property type="entry name" value="Pyrv_kinase-like_dom_sf"/>
</dbReference>
<evidence type="ECO:0000313" key="6">
    <source>
        <dbReference type="Proteomes" id="UP000186108"/>
    </source>
</evidence>
<evidence type="ECO:0000256" key="3">
    <source>
        <dbReference type="ARBA" id="ARBA00022842"/>
    </source>
</evidence>
<keyword evidence="3" id="KW-0460">Magnesium</keyword>